<evidence type="ECO:0000313" key="2">
    <source>
        <dbReference type="Proteomes" id="UP000805193"/>
    </source>
</evidence>
<name>A0AC60QDB2_IXOPE</name>
<accession>A0AC60QDB2</accession>
<gene>
    <name evidence="1" type="ORF">HPB47_021952</name>
</gene>
<reference evidence="1 2" key="1">
    <citation type="journal article" date="2020" name="Cell">
        <title>Large-Scale Comparative Analyses of Tick Genomes Elucidate Their Genetic Diversity and Vector Capacities.</title>
        <authorList>
            <consortium name="Tick Genome and Microbiome Consortium (TIGMIC)"/>
            <person name="Jia N."/>
            <person name="Wang J."/>
            <person name="Shi W."/>
            <person name="Du L."/>
            <person name="Sun Y."/>
            <person name="Zhan W."/>
            <person name="Jiang J.F."/>
            <person name="Wang Q."/>
            <person name="Zhang B."/>
            <person name="Ji P."/>
            <person name="Bell-Sakyi L."/>
            <person name="Cui X.M."/>
            <person name="Yuan T.T."/>
            <person name="Jiang B.G."/>
            <person name="Yang W.F."/>
            <person name="Lam T.T."/>
            <person name="Chang Q.C."/>
            <person name="Ding S.J."/>
            <person name="Wang X.J."/>
            <person name="Zhu J.G."/>
            <person name="Ruan X.D."/>
            <person name="Zhao L."/>
            <person name="Wei J.T."/>
            <person name="Ye R.Z."/>
            <person name="Que T.C."/>
            <person name="Du C.H."/>
            <person name="Zhou Y.H."/>
            <person name="Cheng J.X."/>
            <person name="Dai P.F."/>
            <person name="Guo W.B."/>
            <person name="Han X.H."/>
            <person name="Huang E.J."/>
            <person name="Li L.F."/>
            <person name="Wei W."/>
            <person name="Gao Y.C."/>
            <person name="Liu J.Z."/>
            <person name="Shao H.Z."/>
            <person name="Wang X."/>
            <person name="Wang C.C."/>
            <person name="Yang T.C."/>
            <person name="Huo Q.B."/>
            <person name="Li W."/>
            <person name="Chen H.Y."/>
            <person name="Chen S.E."/>
            <person name="Zhou L.G."/>
            <person name="Ni X.B."/>
            <person name="Tian J.H."/>
            <person name="Sheng Y."/>
            <person name="Liu T."/>
            <person name="Pan Y.S."/>
            <person name="Xia L.Y."/>
            <person name="Li J."/>
            <person name="Zhao F."/>
            <person name="Cao W.C."/>
        </authorList>
    </citation>
    <scope>NUCLEOTIDE SEQUENCE [LARGE SCALE GENOMIC DNA]</scope>
    <source>
        <strain evidence="1">Iper-2018</strain>
    </source>
</reference>
<proteinExistence type="predicted"/>
<comment type="caution">
    <text evidence="1">The sequence shown here is derived from an EMBL/GenBank/DDBJ whole genome shotgun (WGS) entry which is preliminary data.</text>
</comment>
<dbReference type="Proteomes" id="UP000805193">
    <property type="component" value="Unassembled WGS sequence"/>
</dbReference>
<sequence length="78" mass="8433">MLTAAATGNLRRSADWKIRAVDVLAFRCDAVNYDVSLPTQPRAAVTSPSERLASRTDKQAPAPPEYAYSVSFCTSARA</sequence>
<keyword evidence="2" id="KW-1185">Reference proteome</keyword>
<protein>
    <submittedName>
        <fullName evidence="1">Uncharacterized protein</fullName>
    </submittedName>
</protein>
<dbReference type="EMBL" id="JABSTQ010009241">
    <property type="protein sequence ID" value="KAG0431265.1"/>
    <property type="molecule type" value="Genomic_DNA"/>
</dbReference>
<evidence type="ECO:0000313" key="1">
    <source>
        <dbReference type="EMBL" id="KAG0431265.1"/>
    </source>
</evidence>
<organism evidence="1 2">
    <name type="scientific">Ixodes persulcatus</name>
    <name type="common">Taiga tick</name>
    <dbReference type="NCBI Taxonomy" id="34615"/>
    <lineage>
        <taxon>Eukaryota</taxon>
        <taxon>Metazoa</taxon>
        <taxon>Ecdysozoa</taxon>
        <taxon>Arthropoda</taxon>
        <taxon>Chelicerata</taxon>
        <taxon>Arachnida</taxon>
        <taxon>Acari</taxon>
        <taxon>Parasitiformes</taxon>
        <taxon>Ixodida</taxon>
        <taxon>Ixodoidea</taxon>
        <taxon>Ixodidae</taxon>
        <taxon>Ixodinae</taxon>
        <taxon>Ixodes</taxon>
    </lineage>
</organism>